<dbReference type="Pfam" id="PF07669">
    <property type="entry name" value="Eco57I"/>
    <property type="match status" value="1"/>
</dbReference>
<dbReference type="PANTHER" id="PTHR33841">
    <property type="entry name" value="DNA METHYLTRANSFERASE YEEA-RELATED"/>
    <property type="match status" value="1"/>
</dbReference>
<dbReference type="InterPro" id="IPR050953">
    <property type="entry name" value="N4_N6_ade-DNA_methylase"/>
</dbReference>
<gene>
    <name evidence="7" type="ORF">H6B30_00200</name>
</gene>
<dbReference type="AlphaFoldDB" id="A0A938WJ81"/>
<dbReference type="GO" id="GO:0003676">
    <property type="term" value="F:nucleic acid binding"/>
    <property type="evidence" value="ECO:0007669"/>
    <property type="project" value="InterPro"/>
</dbReference>
<dbReference type="Gene3D" id="3.40.50.150">
    <property type="entry name" value="Vaccinia Virus protein VP39"/>
    <property type="match status" value="1"/>
</dbReference>
<comment type="catalytic activity">
    <reaction evidence="5">
        <text>a 2'-deoxyadenosine in DNA + S-adenosyl-L-methionine = an N(6)-methyl-2'-deoxyadenosine in DNA + S-adenosyl-L-homocysteine + H(+)</text>
        <dbReference type="Rhea" id="RHEA:15197"/>
        <dbReference type="Rhea" id="RHEA-COMP:12418"/>
        <dbReference type="Rhea" id="RHEA-COMP:12419"/>
        <dbReference type="ChEBI" id="CHEBI:15378"/>
        <dbReference type="ChEBI" id="CHEBI:57856"/>
        <dbReference type="ChEBI" id="CHEBI:59789"/>
        <dbReference type="ChEBI" id="CHEBI:90615"/>
        <dbReference type="ChEBI" id="CHEBI:90616"/>
        <dbReference type="EC" id="2.1.1.72"/>
    </reaction>
</comment>
<dbReference type="EC" id="2.1.1.72" evidence="1"/>
<dbReference type="PRINTS" id="PR00507">
    <property type="entry name" value="N12N6MTFRASE"/>
</dbReference>
<keyword evidence="3" id="KW-0808">Transferase</keyword>
<dbReference type="RefSeq" id="WP_205106715.1">
    <property type="nucleotide sequence ID" value="NZ_JACJJL010000001.1"/>
</dbReference>
<proteinExistence type="predicted"/>
<dbReference type="InterPro" id="IPR002052">
    <property type="entry name" value="DNA_methylase_N6_adenine_CS"/>
</dbReference>
<evidence type="ECO:0000256" key="1">
    <source>
        <dbReference type="ARBA" id="ARBA00011900"/>
    </source>
</evidence>
<reference evidence="7 8" key="1">
    <citation type="journal article" date="2021" name="Sci. Rep.">
        <title>The distribution of antibiotic resistance genes in chicken gut microbiota commensals.</title>
        <authorList>
            <person name="Juricova H."/>
            <person name="Matiasovicova J."/>
            <person name="Kubasova T."/>
            <person name="Cejkova D."/>
            <person name="Rychlik I."/>
        </authorList>
    </citation>
    <scope>NUCLEOTIDE SEQUENCE [LARGE SCALE GENOMIC DNA]</scope>
    <source>
        <strain evidence="7 8">An819</strain>
    </source>
</reference>
<sequence>MEFNKAYNRQEFANFLYNSFLPNDFIPESTPVSFRTKMKYSTQAVKLGASALLDLVVYEVRHKSKHDARVSLSKEAFRMLADEMEDRALVVFVPEDNNDNYRFSLIEITLKAKEDSARITRNYSNPRRYSYFLGKGIAYYTPNKYLNEKGRVVSPEDLRSRFSVEVLTKEFYQELSDWYAWAIKIIRFPNDLNDKTDDDKYNNESAIRLITRLIFVWFLKQRHLIPDEFFDEKYIADNLIKDFNPHVKVDLFYKSNESRYYKAILQNLFFAMLNSPITPEGSTDLSERHFRNGRGDYDNNKLMRYESYFKNPQLFVDLANKTVPFLNGGLFDCLDEKDKDIYYDGFSDREAVKKSLVVPDYLFFGEEVGKNIDLSEWYGDKKKKKVSARGIIDILKRYNFTVEENTPFDQEVSLDPELLGKVFENLLASYNPETQTTARKQTGSFYTPREIVQYMVDESLVAHLKRTVGEELEPQFRQLMQYTDDEVDLTDEQRKQIMLSLYNCKVLDPACGSGAFPMGMLQQMVHILSRIDPDNTQWKDMMLNKAINETSEAYRTASSEERHELITDIERSFDESVNRPDYARKLYLIENCIYGVDIQPIAIQISKLRFFISLVVDQKSNNNPVENFGIRPLPNLEAKFVAANTLIGLNKNDATLFDTDAIRAKKEELKIAKHKIFGAKTVRTKRKYRQIVNNLRLEIADMLEDCGAVGNAEAQQLASWDMFDQNASSPFFDPEWMFDVKEGFDIVIGNPPYISAPAQVVDAQLAKQRKAITDSKRFKSLYQKWDLYVPFIEFGMSYMCKPEGICTMIVPYPLTNQLYAKILRKMIISSFDMFEIVDLNGTKIFENATVSNCIPFIRKRKGGKTVISHIDDIKSIHQSFVKEYKNLIQDNVNYVWNLTQEIRIGSRHPKFNVLGDYCYVSYGLRLNSDEKKAKGEFVKADLLSETEDSIHCRKLIEGKDIEKYHIKKFHYVEWDTSRCPSKLVRPTFKEFYNHPKIFCNYLGKLACTLDFDNYYIHTHLLTGVVLWKDLEGVNNKSILSSVKKFSRYNRKEMENLSKEVDLRFILGIMNSSYASILLRDLRGGDYHIYPDHIRNLPIAPATKEEQQPIINLVNIILAAKEADPNTDTSLEERKIDILVYHLYGLTYDEVLIVDPQTPITHEEYEKGGSL</sequence>
<protein>
    <recommendedName>
        <fullName evidence="1">site-specific DNA-methyltransferase (adenine-specific)</fullName>
        <ecNumber evidence="1">2.1.1.72</ecNumber>
    </recommendedName>
</protein>
<dbReference type="GO" id="GO:0006304">
    <property type="term" value="P:DNA modification"/>
    <property type="evidence" value="ECO:0007669"/>
    <property type="project" value="InterPro"/>
</dbReference>
<dbReference type="PANTHER" id="PTHR33841:SF1">
    <property type="entry name" value="DNA METHYLTRANSFERASE A"/>
    <property type="match status" value="1"/>
</dbReference>
<evidence type="ECO:0000256" key="3">
    <source>
        <dbReference type="ARBA" id="ARBA00022679"/>
    </source>
</evidence>
<dbReference type="GO" id="GO:0032259">
    <property type="term" value="P:methylation"/>
    <property type="evidence" value="ECO:0007669"/>
    <property type="project" value="UniProtKB-KW"/>
</dbReference>
<dbReference type="EMBL" id="JACJJL010000001">
    <property type="protein sequence ID" value="MBM6660186.1"/>
    <property type="molecule type" value="Genomic_DNA"/>
</dbReference>
<comment type="caution">
    <text evidence="7">The sequence shown here is derived from an EMBL/GenBank/DDBJ whole genome shotgun (WGS) entry which is preliminary data.</text>
</comment>
<dbReference type="InterPro" id="IPR029063">
    <property type="entry name" value="SAM-dependent_MTases_sf"/>
</dbReference>
<dbReference type="InterPro" id="IPR011639">
    <property type="entry name" value="MethylTrfase_TaqI-like_dom"/>
</dbReference>
<evidence type="ECO:0000259" key="6">
    <source>
        <dbReference type="Pfam" id="PF07669"/>
    </source>
</evidence>
<dbReference type="SUPFAM" id="SSF53335">
    <property type="entry name" value="S-adenosyl-L-methionine-dependent methyltransferases"/>
    <property type="match status" value="1"/>
</dbReference>
<dbReference type="PROSITE" id="PS00092">
    <property type="entry name" value="N6_MTASE"/>
    <property type="match status" value="1"/>
</dbReference>
<dbReference type="Proteomes" id="UP000764045">
    <property type="component" value="Unassembled WGS sequence"/>
</dbReference>
<keyword evidence="2 7" id="KW-0489">Methyltransferase</keyword>
<dbReference type="GO" id="GO:0009007">
    <property type="term" value="F:site-specific DNA-methyltransferase (adenine-specific) activity"/>
    <property type="evidence" value="ECO:0007669"/>
    <property type="project" value="UniProtKB-EC"/>
</dbReference>
<organism evidence="7 8">
    <name type="scientific">Marseilla massiliensis</name>
    <dbReference type="NCBI Taxonomy" id="1841864"/>
    <lineage>
        <taxon>Bacteria</taxon>
        <taxon>Pseudomonadati</taxon>
        <taxon>Bacteroidota</taxon>
        <taxon>Bacteroidia</taxon>
        <taxon>Bacteroidales</taxon>
        <taxon>Prevotellaceae</taxon>
        <taxon>Marseilla</taxon>
    </lineage>
</organism>
<evidence type="ECO:0000256" key="5">
    <source>
        <dbReference type="ARBA" id="ARBA00047942"/>
    </source>
</evidence>
<keyword evidence="4" id="KW-0949">S-adenosyl-L-methionine</keyword>
<evidence type="ECO:0000256" key="4">
    <source>
        <dbReference type="ARBA" id="ARBA00022691"/>
    </source>
</evidence>
<name>A0A938WJ81_9BACT</name>
<accession>A0A938WJ81</accession>
<evidence type="ECO:0000313" key="8">
    <source>
        <dbReference type="Proteomes" id="UP000764045"/>
    </source>
</evidence>
<feature type="domain" description="Type II methyltransferase M.TaqI-like" evidence="6">
    <location>
        <begin position="591"/>
        <end position="845"/>
    </location>
</feature>
<evidence type="ECO:0000256" key="2">
    <source>
        <dbReference type="ARBA" id="ARBA00022603"/>
    </source>
</evidence>
<keyword evidence="8" id="KW-1185">Reference proteome</keyword>
<evidence type="ECO:0000313" key="7">
    <source>
        <dbReference type="EMBL" id="MBM6660186.1"/>
    </source>
</evidence>